<dbReference type="Pfam" id="PF13344">
    <property type="entry name" value="Hydrolase_6"/>
    <property type="match status" value="1"/>
</dbReference>
<accession>A0A542YSS3</accession>
<feature type="binding site" evidence="4">
    <location>
        <position position="228"/>
    </location>
    <ligand>
        <name>Mg(2+)</name>
        <dbReference type="ChEBI" id="CHEBI:18420"/>
    </ligand>
</feature>
<dbReference type="AlphaFoldDB" id="A0A542YSS3"/>
<dbReference type="InterPro" id="IPR006357">
    <property type="entry name" value="HAD-SF_hydro_IIA"/>
</dbReference>
<evidence type="ECO:0000313" key="6">
    <source>
        <dbReference type="Proteomes" id="UP000319516"/>
    </source>
</evidence>
<dbReference type="PANTHER" id="PTHR19288">
    <property type="entry name" value="4-NITROPHENYLPHOSPHATASE-RELATED"/>
    <property type="match status" value="1"/>
</dbReference>
<dbReference type="Pfam" id="PF13242">
    <property type="entry name" value="Hydrolase_like"/>
    <property type="match status" value="1"/>
</dbReference>
<feature type="binding site" evidence="4">
    <location>
        <position position="19"/>
    </location>
    <ligand>
        <name>Mg(2+)</name>
        <dbReference type="ChEBI" id="CHEBI:18420"/>
    </ligand>
</feature>
<keyword evidence="5" id="KW-0378">Hydrolase</keyword>
<sequence>MTQGTSGSRPGPYRAIICDLDGVVYRGGMACPGAVEGLTAARAAGIRVLYLTNNAGHRPEEVEERLRGLGLPVASGEVITSSMVAAAHVATLTPPREDAVTLAVGGPGVRLCLERAGVRTVSPADLSDGDGPPVWAVVQGYGAQLTVSDLNEAAYAIHDGALWVATNADSTLPTERGLAPGNGSMLAAVGHGTGRTPDLVVGKPERPAFQRCLEVLGLAPEEVLTIGDRLDTDIAGARAVGIPTALVLTGVHDRDDVEAAAPERCPDIIVDTIPDLGLVAGG</sequence>
<comment type="similarity">
    <text evidence="1">Belongs to the HAD-like hydrolase superfamily.</text>
</comment>
<dbReference type="PANTHER" id="PTHR19288:SF95">
    <property type="entry name" value="D-GLYCEROL 3-PHOSPHATE PHOSPHATASE"/>
    <property type="match status" value="1"/>
</dbReference>
<feature type="active site" description="Nucleophile" evidence="2">
    <location>
        <position position="19"/>
    </location>
</feature>
<dbReference type="EMBL" id="VFOP01000001">
    <property type="protein sequence ID" value="TQL50994.1"/>
    <property type="molecule type" value="Genomic_DNA"/>
</dbReference>
<reference evidence="5 6" key="1">
    <citation type="submission" date="2019-06" db="EMBL/GenBank/DDBJ databases">
        <title>Sequencing the genomes of 1000 actinobacteria strains.</title>
        <authorList>
            <person name="Klenk H.-P."/>
        </authorList>
    </citation>
    <scope>NUCLEOTIDE SEQUENCE [LARGE SCALE GENOMIC DNA]</scope>
    <source>
        <strain evidence="5 6">DSM 12335</strain>
    </source>
</reference>
<keyword evidence="6" id="KW-1185">Reference proteome</keyword>
<comment type="cofactor">
    <cofactor evidence="4">
        <name>Mg(2+)</name>
        <dbReference type="ChEBI" id="CHEBI:18420"/>
    </cofactor>
    <text evidence="4">Divalent metal ions. Mg(2+) is the most effective.</text>
</comment>
<evidence type="ECO:0000256" key="1">
    <source>
        <dbReference type="PIRNR" id="PIRNR000915"/>
    </source>
</evidence>
<comment type="caution">
    <text evidence="5">The sequence shown here is derived from an EMBL/GenBank/DDBJ whole genome shotgun (WGS) entry which is preliminary data.</text>
</comment>
<dbReference type="GO" id="GO:0046872">
    <property type="term" value="F:metal ion binding"/>
    <property type="evidence" value="ECO:0007669"/>
    <property type="project" value="UniProtKB-KW"/>
</dbReference>
<gene>
    <name evidence="5" type="ORF">FB467_2127</name>
</gene>
<dbReference type="InterPro" id="IPR023214">
    <property type="entry name" value="HAD_sf"/>
</dbReference>
<evidence type="ECO:0000256" key="3">
    <source>
        <dbReference type="PIRSR" id="PIRSR000915-2"/>
    </source>
</evidence>
<dbReference type="Proteomes" id="UP000319516">
    <property type="component" value="Unassembled WGS sequence"/>
</dbReference>
<name>A0A542YSS3_9MICO</name>
<dbReference type="SUPFAM" id="SSF56784">
    <property type="entry name" value="HAD-like"/>
    <property type="match status" value="1"/>
</dbReference>
<dbReference type="NCBIfam" id="TIGR01460">
    <property type="entry name" value="HAD-SF-IIA"/>
    <property type="match status" value="1"/>
</dbReference>
<dbReference type="InterPro" id="IPR036412">
    <property type="entry name" value="HAD-like_sf"/>
</dbReference>
<evidence type="ECO:0000313" key="5">
    <source>
        <dbReference type="EMBL" id="TQL50994.1"/>
    </source>
</evidence>
<evidence type="ECO:0000256" key="4">
    <source>
        <dbReference type="PIRSR" id="PIRSR000915-3"/>
    </source>
</evidence>
<dbReference type="Gene3D" id="3.40.50.1000">
    <property type="entry name" value="HAD superfamily/HAD-like"/>
    <property type="match status" value="2"/>
</dbReference>
<dbReference type="GO" id="GO:0016791">
    <property type="term" value="F:phosphatase activity"/>
    <property type="evidence" value="ECO:0007669"/>
    <property type="project" value="TreeGrafter"/>
</dbReference>
<proteinExistence type="inferred from homology"/>
<dbReference type="PIRSF" id="PIRSF000915">
    <property type="entry name" value="PGP-type_phosphatase"/>
    <property type="match status" value="1"/>
</dbReference>
<organism evidence="5 6">
    <name type="scientific">Ornithinicoccus hortensis</name>
    <dbReference type="NCBI Taxonomy" id="82346"/>
    <lineage>
        <taxon>Bacteria</taxon>
        <taxon>Bacillati</taxon>
        <taxon>Actinomycetota</taxon>
        <taxon>Actinomycetes</taxon>
        <taxon>Micrococcales</taxon>
        <taxon>Intrasporangiaceae</taxon>
        <taxon>Ornithinicoccus</taxon>
    </lineage>
</organism>
<dbReference type="GO" id="GO:0005737">
    <property type="term" value="C:cytoplasm"/>
    <property type="evidence" value="ECO:0007669"/>
    <property type="project" value="TreeGrafter"/>
</dbReference>
<dbReference type="RefSeq" id="WP_228393405.1">
    <property type="nucleotide sequence ID" value="NZ_BAAAIK010000007.1"/>
</dbReference>
<evidence type="ECO:0000256" key="2">
    <source>
        <dbReference type="PIRSR" id="PIRSR000915-1"/>
    </source>
</evidence>
<feature type="binding site" evidence="4">
    <location>
        <position position="21"/>
    </location>
    <ligand>
        <name>Mg(2+)</name>
        <dbReference type="ChEBI" id="CHEBI:18420"/>
    </ligand>
</feature>
<protein>
    <submittedName>
        <fullName evidence="5">HAD superfamily hydrolase (TIGR01450 family)</fullName>
    </submittedName>
</protein>
<feature type="binding site" evidence="3">
    <location>
        <position position="203"/>
    </location>
    <ligand>
        <name>substrate</name>
    </ligand>
</feature>
<keyword evidence="4" id="KW-0460">Magnesium</keyword>
<feature type="active site" description="Proton donor" evidence="2">
    <location>
        <position position="21"/>
    </location>
</feature>
<keyword evidence="4" id="KW-0479">Metal-binding</keyword>